<dbReference type="PANTHER" id="PTHR43479">
    <property type="entry name" value="ACREF/ENVCD OPERON REPRESSOR-RELATED"/>
    <property type="match status" value="1"/>
</dbReference>
<evidence type="ECO:0000313" key="4">
    <source>
        <dbReference type="EMBL" id="TIH98583.1"/>
    </source>
</evidence>
<reference evidence="4 5" key="1">
    <citation type="submission" date="2019-04" db="EMBL/GenBank/DDBJ databases">
        <title>Genome analysis of Streptococcus suis strain WUSS424.</title>
        <authorList>
            <person name="Chen H."/>
            <person name="Gao X."/>
            <person name="Wu Z."/>
        </authorList>
    </citation>
    <scope>NUCLEOTIDE SEQUENCE [LARGE SCALE GENOMIC DNA]</scope>
    <source>
        <strain evidence="4 5">WUSS424</strain>
    </source>
</reference>
<dbReference type="InterPro" id="IPR039532">
    <property type="entry name" value="TetR_C_Firmicutes"/>
</dbReference>
<dbReference type="InterPro" id="IPR001647">
    <property type="entry name" value="HTH_TetR"/>
</dbReference>
<feature type="DNA-binding region" description="H-T-H motif" evidence="2">
    <location>
        <begin position="44"/>
        <end position="63"/>
    </location>
</feature>
<dbReference type="Pfam" id="PF00440">
    <property type="entry name" value="TetR_N"/>
    <property type="match status" value="1"/>
</dbReference>
<dbReference type="GO" id="GO:0003677">
    <property type="term" value="F:DNA binding"/>
    <property type="evidence" value="ECO:0007669"/>
    <property type="project" value="UniProtKB-UniRule"/>
</dbReference>
<dbReference type="Pfam" id="PF14278">
    <property type="entry name" value="TetR_C_8"/>
    <property type="match status" value="1"/>
</dbReference>
<dbReference type="PROSITE" id="PS50977">
    <property type="entry name" value="HTH_TETR_2"/>
    <property type="match status" value="1"/>
</dbReference>
<dbReference type="Proteomes" id="UP000305165">
    <property type="component" value="Unassembled WGS sequence"/>
</dbReference>
<accession>A0A4T2GJW0</accession>
<name>A0A4T2GJW0_STRSU</name>
<gene>
    <name evidence="4" type="ORF">FAJ39_09060</name>
</gene>
<organism evidence="4 5">
    <name type="scientific">Streptococcus suis</name>
    <dbReference type="NCBI Taxonomy" id="1307"/>
    <lineage>
        <taxon>Bacteria</taxon>
        <taxon>Bacillati</taxon>
        <taxon>Bacillota</taxon>
        <taxon>Bacilli</taxon>
        <taxon>Lactobacillales</taxon>
        <taxon>Streptococcaceae</taxon>
        <taxon>Streptococcus</taxon>
    </lineage>
</organism>
<feature type="domain" description="HTH tetR-type" evidence="3">
    <location>
        <begin position="21"/>
        <end position="81"/>
    </location>
</feature>
<dbReference type="InterPro" id="IPR050624">
    <property type="entry name" value="HTH-type_Tx_Regulator"/>
</dbReference>
<sequence length="192" mass="22498">MFGEITYKIENGGTFVEKKSFKTSKKFLKAYFKLKKSNDCKSFTVNKIAEHAELSRRVFYNYYNSKETFLEESLEYILNEINIILEKDPTLSDDVVREMLTFLYQNQEIAIDFVNFFPHISLEVTKYITEVVEHSSIPNLPQQLEQAYGIPYPYALSVYTSTIDSIIKYWIQNGCKETPETIQSYILSIVRI</sequence>
<dbReference type="SUPFAM" id="SSF46689">
    <property type="entry name" value="Homeodomain-like"/>
    <property type="match status" value="1"/>
</dbReference>
<evidence type="ECO:0000256" key="1">
    <source>
        <dbReference type="ARBA" id="ARBA00023125"/>
    </source>
</evidence>
<dbReference type="InterPro" id="IPR009057">
    <property type="entry name" value="Homeodomain-like_sf"/>
</dbReference>
<evidence type="ECO:0000256" key="2">
    <source>
        <dbReference type="PROSITE-ProRule" id="PRU00335"/>
    </source>
</evidence>
<dbReference type="PANTHER" id="PTHR43479:SF11">
    <property type="entry name" value="ACREF_ENVCD OPERON REPRESSOR-RELATED"/>
    <property type="match status" value="1"/>
</dbReference>
<protein>
    <submittedName>
        <fullName evidence="4">TetR/AcrR family transcriptional regulator</fullName>
    </submittedName>
</protein>
<comment type="caution">
    <text evidence="4">The sequence shown here is derived from an EMBL/GenBank/DDBJ whole genome shotgun (WGS) entry which is preliminary data.</text>
</comment>
<evidence type="ECO:0000259" key="3">
    <source>
        <dbReference type="PROSITE" id="PS50977"/>
    </source>
</evidence>
<proteinExistence type="predicted"/>
<dbReference type="AlphaFoldDB" id="A0A4T2GJW0"/>
<dbReference type="Gene3D" id="1.10.357.10">
    <property type="entry name" value="Tetracycline Repressor, domain 2"/>
    <property type="match status" value="1"/>
</dbReference>
<dbReference type="EMBL" id="SSXO01000006">
    <property type="protein sequence ID" value="TIH98583.1"/>
    <property type="molecule type" value="Genomic_DNA"/>
</dbReference>
<keyword evidence="1 2" id="KW-0238">DNA-binding</keyword>
<evidence type="ECO:0000313" key="5">
    <source>
        <dbReference type="Proteomes" id="UP000305165"/>
    </source>
</evidence>
<dbReference type="OrthoDB" id="2224710at2"/>